<accession>B4QLT0</accession>
<evidence type="ECO:0000313" key="1">
    <source>
        <dbReference type="EMBL" id="EDX10629.1"/>
    </source>
</evidence>
<name>B4QLT0_DROSI</name>
<dbReference type="EMBL" id="CM000363">
    <property type="protein sequence ID" value="EDX10629.1"/>
    <property type="molecule type" value="Genomic_DNA"/>
</dbReference>
<organism evidence="1 2">
    <name type="scientific">Drosophila simulans</name>
    <name type="common">Fruit fly</name>
    <dbReference type="NCBI Taxonomy" id="7240"/>
    <lineage>
        <taxon>Eukaryota</taxon>
        <taxon>Metazoa</taxon>
        <taxon>Ecdysozoa</taxon>
        <taxon>Arthropoda</taxon>
        <taxon>Hexapoda</taxon>
        <taxon>Insecta</taxon>
        <taxon>Pterygota</taxon>
        <taxon>Neoptera</taxon>
        <taxon>Endopterygota</taxon>
        <taxon>Diptera</taxon>
        <taxon>Brachycera</taxon>
        <taxon>Muscomorpha</taxon>
        <taxon>Ephydroidea</taxon>
        <taxon>Drosophilidae</taxon>
        <taxon>Drosophila</taxon>
        <taxon>Sophophora</taxon>
    </lineage>
</organism>
<evidence type="ECO:0000313" key="2">
    <source>
        <dbReference type="Proteomes" id="UP000000304"/>
    </source>
</evidence>
<dbReference type="Proteomes" id="UP000000304">
    <property type="component" value="Chromosome 3L"/>
</dbReference>
<gene>
    <name evidence="1" type="primary">Dsim\GD12519</name>
    <name evidence="1" type="ORF">Dsim_GD12519</name>
</gene>
<dbReference type="HOGENOM" id="CLU_2266531_0_0_1"/>
<reference evidence="1 2" key="1">
    <citation type="journal article" date="2007" name="Nature">
        <title>Evolution of genes and genomes on the Drosophila phylogeny.</title>
        <authorList>
            <consortium name="Drosophila 12 Genomes Consortium"/>
            <person name="Clark A.G."/>
            <person name="Eisen M.B."/>
            <person name="Smith D.R."/>
            <person name="Bergman C.M."/>
            <person name="Oliver B."/>
            <person name="Markow T.A."/>
            <person name="Kaufman T.C."/>
            <person name="Kellis M."/>
            <person name="Gelbart W."/>
            <person name="Iyer V.N."/>
            <person name="Pollard D.A."/>
            <person name="Sackton T.B."/>
            <person name="Larracuente A.M."/>
            <person name="Singh N.D."/>
            <person name="Abad J.P."/>
            <person name="Abt D.N."/>
            <person name="Adryan B."/>
            <person name="Aguade M."/>
            <person name="Akashi H."/>
            <person name="Anderson W.W."/>
            <person name="Aquadro C.F."/>
            <person name="Ardell D.H."/>
            <person name="Arguello R."/>
            <person name="Artieri C.G."/>
            <person name="Barbash D.A."/>
            <person name="Barker D."/>
            <person name="Barsanti P."/>
            <person name="Batterham P."/>
            <person name="Batzoglou S."/>
            <person name="Begun D."/>
            <person name="Bhutkar A."/>
            <person name="Blanco E."/>
            <person name="Bosak S.A."/>
            <person name="Bradley R.K."/>
            <person name="Brand A.D."/>
            <person name="Brent M.R."/>
            <person name="Brooks A.N."/>
            <person name="Brown R.H."/>
            <person name="Butlin R.K."/>
            <person name="Caggese C."/>
            <person name="Calvi B.R."/>
            <person name="Bernardo de Carvalho A."/>
            <person name="Caspi A."/>
            <person name="Castrezana S."/>
            <person name="Celniker S.E."/>
            <person name="Chang J.L."/>
            <person name="Chapple C."/>
            <person name="Chatterji S."/>
            <person name="Chinwalla A."/>
            <person name="Civetta A."/>
            <person name="Clifton S.W."/>
            <person name="Comeron J.M."/>
            <person name="Costello J.C."/>
            <person name="Coyne J.A."/>
            <person name="Daub J."/>
            <person name="David R.G."/>
            <person name="Delcher A.L."/>
            <person name="Delehaunty K."/>
            <person name="Do C.B."/>
            <person name="Ebling H."/>
            <person name="Edwards K."/>
            <person name="Eickbush T."/>
            <person name="Evans J.D."/>
            <person name="Filipski A."/>
            <person name="Findeiss S."/>
            <person name="Freyhult E."/>
            <person name="Fulton L."/>
            <person name="Fulton R."/>
            <person name="Garcia A.C."/>
            <person name="Gardiner A."/>
            <person name="Garfield D.A."/>
            <person name="Garvin B.E."/>
            <person name="Gibson G."/>
            <person name="Gilbert D."/>
            <person name="Gnerre S."/>
            <person name="Godfrey J."/>
            <person name="Good R."/>
            <person name="Gotea V."/>
            <person name="Gravely B."/>
            <person name="Greenberg A.J."/>
            <person name="Griffiths-Jones S."/>
            <person name="Gross S."/>
            <person name="Guigo R."/>
            <person name="Gustafson E.A."/>
            <person name="Haerty W."/>
            <person name="Hahn M.W."/>
            <person name="Halligan D.L."/>
            <person name="Halpern A.L."/>
            <person name="Halter G.M."/>
            <person name="Han M.V."/>
            <person name="Heger A."/>
            <person name="Hillier L."/>
            <person name="Hinrichs A.S."/>
            <person name="Holmes I."/>
            <person name="Hoskins R.A."/>
            <person name="Hubisz M.J."/>
            <person name="Hultmark D."/>
            <person name="Huntley M.A."/>
            <person name="Jaffe D.B."/>
            <person name="Jagadeeshan S."/>
            <person name="Jeck W.R."/>
            <person name="Johnson J."/>
            <person name="Jones C.D."/>
            <person name="Jordan W.C."/>
            <person name="Karpen G.H."/>
            <person name="Kataoka E."/>
            <person name="Keightley P.D."/>
            <person name="Kheradpour P."/>
            <person name="Kirkness E.F."/>
            <person name="Koerich L.B."/>
            <person name="Kristiansen K."/>
            <person name="Kudrna D."/>
            <person name="Kulathinal R.J."/>
            <person name="Kumar S."/>
            <person name="Kwok R."/>
            <person name="Lander E."/>
            <person name="Langley C.H."/>
            <person name="Lapoint R."/>
            <person name="Lazzaro B.P."/>
            <person name="Lee S.J."/>
            <person name="Levesque L."/>
            <person name="Li R."/>
            <person name="Lin C.F."/>
            <person name="Lin M.F."/>
            <person name="Lindblad-Toh K."/>
            <person name="Llopart A."/>
            <person name="Long M."/>
            <person name="Low L."/>
            <person name="Lozovsky E."/>
            <person name="Lu J."/>
            <person name="Luo M."/>
            <person name="Machado C.A."/>
            <person name="Makalowski W."/>
            <person name="Marzo M."/>
            <person name="Matsuda M."/>
            <person name="Matzkin L."/>
            <person name="McAllister B."/>
            <person name="McBride C.S."/>
            <person name="McKernan B."/>
            <person name="McKernan K."/>
            <person name="Mendez-Lago M."/>
            <person name="Minx P."/>
            <person name="Mollenhauer M.U."/>
            <person name="Montooth K."/>
            <person name="Mount S.M."/>
            <person name="Mu X."/>
            <person name="Myers E."/>
            <person name="Negre B."/>
            <person name="Newfeld S."/>
            <person name="Nielsen R."/>
            <person name="Noor M.A."/>
            <person name="O'Grady P."/>
            <person name="Pachter L."/>
            <person name="Papaceit M."/>
            <person name="Parisi M.J."/>
            <person name="Parisi M."/>
            <person name="Parts L."/>
            <person name="Pedersen J.S."/>
            <person name="Pesole G."/>
            <person name="Phillippy A.M."/>
            <person name="Ponting C.P."/>
            <person name="Pop M."/>
            <person name="Porcelli D."/>
            <person name="Powell J.R."/>
            <person name="Prohaska S."/>
            <person name="Pruitt K."/>
            <person name="Puig M."/>
            <person name="Quesneville H."/>
            <person name="Ram K.R."/>
            <person name="Rand D."/>
            <person name="Rasmussen M.D."/>
            <person name="Reed L.K."/>
            <person name="Reenan R."/>
            <person name="Reily A."/>
            <person name="Remington K.A."/>
            <person name="Rieger T.T."/>
            <person name="Ritchie M.G."/>
            <person name="Robin C."/>
            <person name="Rogers Y.H."/>
            <person name="Rohde C."/>
            <person name="Rozas J."/>
            <person name="Rubenfield M.J."/>
            <person name="Ruiz A."/>
            <person name="Russo S."/>
            <person name="Salzberg S.L."/>
            <person name="Sanchez-Gracia A."/>
            <person name="Saranga D.J."/>
            <person name="Sato H."/>
            <person name="Schaeffer S.W."/>
            <person name="Schatz M.C."/>
            <person name="Schlenke T."/>
            <person name="Schwartz R."/>
            <person name="Segarra C."/>
            <person name="Singh R.S."/>
            <person name="Sirot L."/>
            <person name="Sirota M."/>
            <person name="Sisneros N.B."/>
            <person name="Smith C.D."/>
            <person name="Smith T.F."/>
            <person name="Spieth J."/>
            <person name="Stage D.E."/>
            <person name="Stark A."/>
            <person name="Stephan W."/>
            <person name="Strausberg R.L."/>
            <person name="Strempel S."/>
            <person name="Sturgill D."/>
            <person name="Sutton G."/>
            <person name="Sutton G.G."/>
            <person name="Tao W."/>
            <person name="Teichmann S."/>
            <person name="Tobari Y.N."/>
            <person name="Tomimura Y."/>
            <person name="Tsolas J.M."/>
            <person name="Valente V.L."/>
            <person name="Venter E."/>
            <person name="Venter J.C."/>
            <person name="Vicario S."/>
            <person name="Vieira F.G."/>
            <person name="Vilella A.J."/>
            <person name="Villasante A."/>
            <person name="Walenz B."/>
            <person name="Wang J."/>
            <person name="Wasserman M."/>
            <person name="Watts T."/>
            <person name="Wilson D."/>
            <person name="Wilson R.K."/>
            <person name="Wing R.A."/>
            <person name="Wolfner M.F."/>
            <person name="Wong A."/>
            <person name="Wong G.K."/>
            <person name="Wu C.I."/>
            <person name="Wu G."/>
            <person name="Yamamoto D."/>
            <person name="Yang H.P."/>
            <person name="Yang S.P."/>
            <person name="Yorke J.A."/>
            <person name="Yoshida K."/>
            <person name="Zdobnov E."/>
            <person name="Zhang P."/>
            <person name="Zhang Y."/>
            <person name="Zimin A.V."/>
            <person name="Baldwin J."/>
            <person name="Abdouelleil A."/>
            <person name="Abdulkadir J."/>
            <person name="Abebe A."/>
            <person name="Abera B."/>
            <person name="Abreu J."/>
            <person name="Acer S.C."/>
            <person name="Aftuck L."/>
            <person name="Alexander A."/>
            <person name="An P."/>
            <person name="Anderson E."/>
            <person name="Anderson S."/>
            <person name="Arachi H."/>
            <person name="Azer M."/>
            <person name="Bachantsang P."/>
            <person name="Barry A."/>
            <person name="Bayul T."/>
            <person name="Berlin A."/>
            <person name="Bessette D."/>
            <person name="Bloom T."/>
            <person name="Blye J."/>
            <person name="Boguslavskiy L."/>
            <person name="Bonnet C."/>
            <person name="Boukhgalter B."/>
            <person name="Bourzgui I."/>
            <person name="Brown A."/>
            <person name="Cahill P."/>
            <person name="Channer S."/>
            <person name="Cheshatsang Y."/>
            <person name="Chuda L."/>
            <person name="Citroen M."/>
            <person name="Collymore A."/>
            <person name="Cooke P."/>
            <person name="Costello M."/>
            <person name="D'Aco K."/>
            <person name="Daza R."/>
            <person name="De Haan G."/>
            <person name="DeGray S."/>
            <person name="DeMaso C."/>
            <person name="Dhargay N."/>
            <person name="Dooley K."/>
            <person name="Dooley E."/>
            <person name="Doricent M."/>
            <person name="Dorje P."/>
            <person name="Dorjee K."/>
            <person name="Dupes A."/>
            <person name="Elong R."/>
            <person name="Falk J."/>
            <person name="Farina A."/>
            <person name="Faro S."/>
            <person name="Ferguson D."/>
            <person name="Fisher S."/>
            <person name="Foley C.D."/>
            <person name="Franke A."/>
            <person name="Friedrich D."/>
            <person name="Gadbois L."/>
            <person name="Gearin G."/>
            <person name="Gearin C.R."/>
            <person name="Giannoukos G."/>
            <person name="Goode T."/>
            <person name="Graham J."/>
            <person name="Grandbois E."/>
            <person name="Grewal S."/>
            <person name="Gyaltsen K."/>
            <person name="Hafez N."/>
            <person name="Hagos B."/>
            <person name="Hall J."/>
            <person name="Henson C."/>
            <person name="Hollinger A."/>
            <person name="Honan T."/>
            <person name="Huard M.D."/>
            <person name="Hughes L."/>
            <person name="Hurhula B."/>
            <person name="Husby M.E."/>
            <person name="Kamat A."/>
            <person name="Kanga B."/>
            <person name="Kashin S."/>
            <person name="Khazanovich D."/>
            <person name="Kisner P."/>
            <person name="Lance K."/>
            <person name="Lara M."/>
            <person name="Lee W."/>
            <person name="Lennon N."/>
            <person name="Letendre F."/>
            <person name="LeVine R."/>
            <person name="Lipovsky A."/>
            <person name="Liu X."/>
            <person name="Liu J."/>
            <person name="Liu S."/>
            <person name="Lokyitsang T."/>
            <person name="Lokyitsang Y."/>
            <person name="Lubonja R."/>
            <person name="Lui A."/>
            <person name="MacDonald P."/>
            <person name="Magnisalis V."/>
            <person name="Maru K."/>
            <person name="Matthews C."/>
            <person name="McCusker W."/>
            <person name="McDonough S."/>
            <person name="Mehta T."/>
            <person name="Meldrim J."/>
            <person name="Meneus L."/>
            <person name="Mihai O."/>
            <person name="Mihalev A."/>
            <person name="Mihova T."/>
            <person name="Mittelman R."/>
            <person name="Mlenga V."/>
            <person name="Montmayeur A."/>
            <person name="Mulrain L."/>
            <person name="Navidi A."/>
            <person name="Naylor J."/>
            <person name="Negash T."/>
            <person name="Nguyen T."/>
            <person name="Nguyen N."/>
            <person name="Nicol R."/>
            <person name="Norbu C."/>
            <person name="Norbu N."/>
            <person name="Novod N."/>
            <person name="O'Neill B."/>
            <person name="Osman S."/>
            <person name="Markiewicz E."/>
            <person name="Oyono O.L."/>
            <person name="Patti C."/>
            <person name="Phunkhang P."/>
            <person name="Pierre F."/>
            <person name="Priest M."/>
            <person name="Raghuraman S."/>
            <person name="Rege F."/>
            <person name="Reyes R."/>
            <person name="Rise C."/>
            <person name="Rogov P."/>
            <person name="Ross K."/>
            <person name="Ryan E."/>
            <person name="Settipalli S."/>
            <person name="Shea T."/>
            <person name="Sherpa N."/>
            <person name="Shi L."/>
            <person name="Shih D."/>
            <person name="Sparrow T."/>
            <person name="Spaulding J."/>
            <person name="Stalker J."/>
            <person name="Stange-Thomann N."/>
            <person name="Stavropoulos S."/>
            <person name="Stone C."/>
            <person name="Strader C."/>
            <person name="Tesfaye S."/>
            <person name="Thomson T."/>
            <person name="Thoulutsang Y."/>
            <person name="Thoulutsang D."/>
            <person name="Topham K."/>
            <person name="Topping I."/>
            <person name="Tsamla T."/>
            <person name="Vassiliev H."/>
            <person name="Vo A."/>
            <person name="Wangchuk T."/>
            <person name="Wangdi T."/>
            <person name="Weiand M."/>
            <person name="Wilkinson J."/>
            <person name="Wilson A."/>
            <person name="Yadav S."/>
            <person name="Young G."/>
            <person name="Yu Q."/>
            <person name="Zembek L."/>
            <person name="Zhong D."/>
            <person name="Zimmer A."/>
            <person name="Zwirko Z."/>
            <person name="Jaffe D.B."/>
            <person name="Alvarez P."/>
            <person name="Brockman W."/>
            <person name="Butler J."/>
            <person name="Chin C."/>
            <person name="Gnerre S."/>
            <person name="Grabherr M."/>
            <person name="Kleber M."/>
            <person name="Mauceli E."/>
            <person name="MacCallum I."/>
        </authorList>
    </citation>
    <scope>NUCLEOTIDE SEQUENCE [LARGE SCALE GENOMIC DNA]</scope>
    <source>
        <strain evidence="2">white501</strain>
    </source>
</reference>
<protein>
    <submittedName>
        <fullName evidence="1">GD12519</fullName>
    </submittedName>
</protein>
<dbReference type="AlphaFoldDB" id="B4QLT0"/>
<sequence length="103" mass="11493">MLIERTRGNIVKAKSGWGRGFQWGILWALGWGAWVDRFPVRDLGAPGPSDHTIPYHPIDHRPSAINHPVLCACSLVKLHFGPKPGPRSYLNPSPWLQHESPGK</sequence>
<proteinExistence type="predicted"/>
<keyword evidence="2" id="KW-1185">Reference proteome</keyword>